<feature type="region of interest" description="Disordered" evidence="1">
    <location>
        <begin position="1"/>
        <end position="21"/>
    </location>
</feature>
<dbReference type="AlphaFoldDB" id="A0AAW2J2Z8"/>
<reference evidence="2" key="2">
    <citation type="journal article" date="2024" name="Plant">
        <title>Genomic evolution and insights into agronomic trait innovations of Sesamum species.</title>
        <authorList>
            <person name="Miao H."/>
            <person name="Wang L."/>
            <person name="Qu L."/>
            <person name="Liu H."/>
            <person name="Sun Y."/>
            <person name="Le M."/>
            <person name="Wang Q."/>
            <person name="Wei S."/>
            <person name="Zheng Y."/>
            <person name="Lin W."/>
            <person name="Duan Y."/>
            <person name="Cao H."/>
            <person name="Xiong S."/>
            <person name="Wang X."/>
            <person name="Wei L."/>
            <person name="Li C."/>
            <person name="Ma Q."/>
            <person name="Ju M."/>
            <person name="Zhao R."/>
            <person name="Li G."/>
            <person name="Mu C."/>
            <person name="Tian Q."/>
            <person name="Mei H."/>
            <person name="Zhang T."/>
            <person name="Gao T."/>
            <person name="Zhang H."/>
        </authorList>
    </citation>
    <scope>NUCLEOTIDE SEQUENCE</scope>
    <source>
        <strain evidence="2">G02</strain>
    </source>
</reference>
<name>A0AAW2J2Z8_SESRA</name>
<feature type="compositionally biased region" description="Basic and acidic residues" evidence="1">
    <location>
        <begin position="1"/>
        <end position="17"/>
    </location>
</feature>
<evidence type="ECO:0000256" key="1">
    <source>
        <dbReference type="SAM" id="MobiDB-lite"/>
    </source>
</evidence>
<proteinExistence type="predicted"/>
<dbReference type="EMBL" id="JACGWJ010000745">
    <property type="protein sequence ID" value="KAL0288792.1"/>
    <property type="molecule type" value="Genomic_DNA"/>
</dbReference>
<comment type="caution">
    <text evidence="2">The sequence shown here is derived from an EMBL/GenBank/DDBJ whole genome shotgun (WGS) entry which is preliminary data.</text>
</comment>
<accession>A0AAW2J2Z8</accession>
<sequence length="73" mass="8075">MRHETKLSKKQSSKTDEELNQMSDIPYTSAVGRIQYVGQCTRPNVAYALSVMSIYYACFGEATGARSRSSSST</sequence>
<organism evidence="2">
    <name type="scientific">Sesamum radiatum</name>
    <name type="common">Black benniseed</name>
    <dbReference type="NCBI Taxonomy" id="300843"/>
    <lineage>
        <taxon>Eukaryota</taxon>
        <taxon>Viridiplantae</taxon>
        <taxon>Streptophyta</taxon>
        <taxon>Embryophyta</taxon>
        <taxon>Tracheophyta</taxon>
        <taxon>Spermatophyta</taxon>
        <taxon>Magnoliopsida</taxon>
        <taxon>eudicotyledons</taxon>
        <taxon>Gunneridae</taxon>
        <taxon>Pentapetalae</taxon>
        <taxon>asterids</taxon>
        <taxon>lamiids</taxon>
        <taxon>Lamiales</taxon>
        <taxon>Pedaliaceae</taxon>
        <taxon>Sesamum</taxon>
    </lineage>
</organism>
<gene>
    <name evidence="2" type="ORF">Sradi_7089300</name>
</gene>
<evidence type="ECO:0000313" key="2">
    <source>
        <dbReference type="EMBL" id="KAL0288792.1"/>
    </source>
</evidence>
<reference evidence="2" key="1">
    <citation type="submission" date="2020-06" db="EMBL/GenBank/DDBJ databases">
        <authorList>
            <person name="Li T."/>
            <person name="Hu X."/>
            <person name="Zhang T."/>
            <person name="Song X."/>
            <person name="Zhang H."/>
            <person name="Dai N."/>
            <person name="Sheng W."/>
            <person name="Hou X."/>
            <person name="Wei L."/>
        </authorList>
    </citation>
    <scope>NUCLEOTIDE SEQUENCE</scope>
    <source>
        <strain evidence="2">G02</strain>
        <tissue evidence="2">Leaf</tissue>
    </source>
</reference>
<protein>
    <submittedName>
        <fullName evidence="2">Uncharacterized protein</fullName>
    </submittedName>
</protein>